<name>A0ABT3N344_9GAMM</name>
<evidence type="ECO:0008006" key="3">
    <source>
        <dbReference type="Google" id="ProtNLM"/>
    </source>
</evidence>
<dbReference type="EMBL" id="JAPFCC010000001">
    <property type="protein sequence ID" value="MCW7556041.1"/>
    <property type="molecule type" value="Genomic_DNA"/>
</dbReference>
<sequence>MITIADTSSVAFINGIRFTSGMAGKVDSTVGINLHLTRNNVAESNNQGINVTGIRAGSTALTGQSGKIDISALGGNATGNSANSNTSAFGIDGDINGPHLGGVNLHAQAGRADSSGTGTDAAANVSAEGLTGDISGDNRAPIDVTGIAGSAIATGSGSAGAEAVVDGLDSDVEGSNYSIISAIAKGGSASADSGFADADAAAKAVDGDVDGNNYGTLTSYTRAGSATGSGTNTVRARAEGIGIYLDLEGDNIGTIRAEGYGGTAIANADAIAYAYADITGIDNGLTGENKGQIYVKAQGGSARTSADKSVEAYALAIGSKKGMGSNSGSLYVEAIGGTVQGSSSSSQLDASARAFGVGYITPAGVNNGNGVSGQFTNSGHINVRAEAGSANGTDDKAEAYGIVLKGDTNLHNSGLIDAVAIGGAGSGAYQVRADDNNLTVTAYGIRFGESLRASEGVIQANNPANVTFDNATLYV</sequence>
<comment type="caution">
    <text evidence="1">The sequence shown here is derived from an EMBL/GenBank/DDBJ whole genome shotgun (WGS) entry which is preliminary data.</text>
</comment>
<keyword evidence="2" id="KW-1185">Reference proteome</keyword>
<dbReference type="Proteomes" id="UP001209854">
    <property type="component" value="Unassembled WGS sequence"/>
</dbReference>
<evidence type="ECO:0000313" key="2">
    <source>
        <dbReference type="Proteomes" id="UP001209854"/>
    </source>
</evidence>
<gene>
    <name evidence="1" type="ORF">NX722_26120</name>
</gene>
<proteinExistence type="predicted"/>
<protein>
    <recommendedName>
        <fullName evidence="3">Cell surface protein</fullName>
    </recommendedName>
</protein>
<evidence type="ECO:0000313" key="1">
    <source>
        <dbReference type="EMBL" id="MCW7556041.1"/>
    </source>
</evidence>
<dbReference type="RefSeq" id="WP_262565761.1">
    <property type="nucleotide sequence ID" value="NZ_JAPFCC010000001.1"/>
</dbReference>
<accession>A0ABT3N344</accession>
<reference evidence="1 2" key="1">
    <citation type="submission" date="2022-10" db="EMBL/GenBank/DDBJ databases">
        <title>High-quality genome sequences of two octocoral-associated bacteria, Endozoicomonas euniceicola EF212 and Endozoicomonas gorgoniicola PS125.</title>
        <authorList>
            <person name="Chiou Y.-J."/>
            <person name="Chen Y.-H."/>
        </authorList>
    </citation>
    <scope>NUCLEOTIDE SEQUENCE [LARGE SCALE GENOMIC DNA]</scope>
    <source>
        <strain evidence="1 2">PS125</strain>
    </source>
</reference>
<organism evidence="1 2">
    <name type="scientific">Endozoicomonas gorgoniicola</name>
    <dbReference type="NCBI Taxonomy" id="1234144"/>
    <lineage>
        <taxon>Bacteria</taxon>
        <taxon>Pseudomonadati</taxon>
        <taxon>Pseudomonadota</taxon>
        <taxon>Gammaproteobacteria</taxon>
        <taxon>Oceanospirillales</taxon>
        <taxon>Endozoicomonadaceae</taxon>
        <taxon>Endozoicomonas</taxon>
    </lineage>
</organism>